<gene>
    <name evidence="2" type="ORF">TSIB3V08_LOCUS11671</name>
</gene>
<reference evidence="2" key="1">
    <citation type="submission" date="2020-11" db="EMBL/GenBank/DDBJ databases">
        <authorList>
            <person name="Tran Van P."/>
        </authorList>
    </citation>
    <scope>NUCLEOTIDE SEQUENCE</scope>
</reference>
<sequence>MSSSGDGTNITKNDQSNLTAQLRDEYYRSLIGQKLKREEIRRLKSQLENKDKIIKKLKDDETNYLAQAEKFKQDATNFLAQLSKQEEFSKQMENLSKENRNLCEQLEHSGGERSKLTTELQDVRKEKEALEMENEQLKERIHELVQKLDNEKVSTIEQYNKEYFKFHDEALARVRQEKYEQAEAQVIDLRFRWSLVVESSWSMLVLFGESFSRCPLLSSQTGVCWCSLESPSLDVPRCRVKLEYVGALWGMSLVVESNWSMLVLFGESFSRCPLLSSQTGVCWCSLESPSLDVPRCRVKLEYVGALWRVLL</sequence>
<evidence type="ECO:0000313" key="2">
    <source>
        <dbReference type="EMBL" id="CAD7267666.1"/>
    </source>
</evidence>
<dbReference type="EMBL" id="OC009919">
    <property type="protein sequence ID" value="CAD7267666.1"/>
    <property type="molecule type" value="Genomic_DNA"/>
</dbReference>
<keyword evidence="1" id="KW-0175">Coiled coil</keyword>
<dbReference type="AlphaFoldDB" id="A0A7R9B749"/>
<feature type="coiled-coil region" evidence="1">
    <location>
        <begin position="40"/>
        <end position="154"/>
    </location>
</feature>
<accession>A0A7R9B749</accession>
<proteinExistence type="predicted"/>
<organism evidence="2">
    <name type="scientific">Timema shepardi</name>
    <name type="common">Walking stick</name>
    <dbReference type="NCBI Taxonomy" id="629360"/>
    <lineage>
        <taxon>Eukaryota</taxon>
        <taxon>Metazoa</taxon>
        <taxon>Ecdysozoa</taxon>
        <taxon>Arthropoda</taxon>
        <taxon>Hexapoda</taxon>
        <taxon>Insecta</taxon>
        <taxon>Pterygota</taxon>
        <taxon>Neoptera</taxon>
        <taxon>Polyneoptera</taxon>
        <taxon>Phasmatodea</taxon>
        <taxon>Timematodea</taxon>
        <taxon>Timematoidea</taxon>
        <taxon>Timematidae</taxon>
        <taxon>Timema</taxon>
    </lineage>
</organism>
<protein>
    <submittedName>
        <fullName evidence="2">Uncharacterized protein</fullName>
    </submittedName>
</protein>
<evidence type="ECO:0000256" key="1">
    <source>
        <dbReference type="SAM" id="Coils"/>
    </source>
</evidence>
<name>A0A7R9B749_TIMSH</name>